<dbReference type="AlphaFoldDB" id="A0A5E4MTU1"/>
<gene>
    <name evidence="2" type="ORF">CINCED_3A010243</name>
</gene>
<dbReference type="EMBL" id="CABPRJ010001024">
    <property type="protein sequence ID" value="VVC34907.1"/>
    <property type="molecule type" value="Genomic_DNA"/>
</dbReference>
<protein>
    <submittedName>
        <fullName evidence="2">Uncharacterized protein</fullName>
    </submittedName>
</protein>
<evidence type="ECO:0000313" key="2">
    <source>
        <dbReference type="EMBL" id="VVC34907.1"/>
    </source>
</evidence>
<organism evidence="2 3">
    <name type="scientific">Cinara cedri</name>
    <dbReference type="NCBI Taxonomy" id="506608"/>
    <lineage>
        <taxon>Eukaryota</taxon>
        <taxon>Metazoa</taxon>
        <taxon>Ecdysozoa</taxon>
        <taxon>Arthropoda</taxon>
        <taxon>Hexapoda</taxon>
        <taxon>Insecta</taxon>
        <taxon>Pterygota</taxon>
        <taxon>Neoptera</taxon>
        <taxon>Paraneoptera</taxon>
        <taxon>Hemiptera</taxon>
        <taxon>Sternorrhyncha</taxon>
        <taxon>Aphidomorpha</taxon>
        <taxon>Aphidoidea</taxon>
        <taxon>Aphididae</taxon>
        <taxon>Lachninae</taxon>
        <taxon>Cinara</taxon>
    </lineage>
</organism>
<accession>A0A5E4MTU1</accession>
<name>A0A5E4MTU1_9HEMI</name>
<feature type="region of interest" description="Disordered" evidence="1">
    <location>
        <begin position="1"/>
        <end position="23"/>
    </location>
</feature>
<dbReference type="OrthoDB" id="6620303at2759"/>
<proteinExistence type="predicted"/>
<dbReference type="Proteomes" id="UP000325440">
    <property type="component" value="Unassembled WGS sequence"/>
</dbReference>
<evidence type="ECO:0000313" key="3">
    <source>
        <dbReference type="Proteomes" id="UP000325440"/>
    </source>
</evidence>
<evidence type="ECO:0000256" key="1">
    <source>
        <dbReference type="SAM" id="MobiDB-lite"/>
    </source>
</evidence>
<sequence>MTTQVAVEKVDATAGNDDDEDDDRRVRAVSALIMGMLLEHFGDGRPVHADVVMDTVQYRLTHDDAAEMAREHRRPTADDVGDAADEDDNAVRCHYYSADDRRRQHEYYCVWADPCVSRAYHRCLLMLVESGRIHVLYDCAGGCGGHREDGRGSYCGNGCEIACAKGTAAVALALASTDRPKLPTATRALCRRRS</sequence>
<keyword evidence="3" id="KW-1185">Reference proteome</keyword>
<reference evidence="2 3" key="1">
    <citation type="submission" date="2019-08" db="EMBL/GenBank/DDBJ databases">
        <authorList>
            <person name="Alioto T."/>
            <person name="Alioto T."/>
            <person name="Gomez Garrido J."/>
        </authorList>
    </citation>
    <scope>NUCLEOTIDE SEQUENCE [LARGE SCALE GENOMIC DNA]</scope>
</reference>